<dbReference type="GO" id="GO:0005737">
    <property type="term" value="C:cytoplasm"/>
    <property type="evidence" value="ECO:0007669"/>
    <property type="project" value="UniProtKB-SubCell"/>
</dbReference>
<evidence type="ECO:0000256" key="3">
    <source>
        <dbReference type="ARBA" id="ARBA00022597"/>
    </source>
</evidence>
<evidence type="ECO:0000313" key="12">
    <source>
        <dbReference type="EMBL" id="GGW76160.1"/>
    </source>
</evidence>
<dbReference type="Proteomes" id="UP000631300">
    <property type="component" value="Unassembled WGS sequence"/>
</dbReference>
<dbReference type="GO" id="GO:0016301">
    <property type="term" value="F:kinase activity"/>
    <property type="evidence" value="ECO:0007669"/>
    <property type="project" value="UniProtKB-KW"/>
</dbReference>
<dbReference type="Pfam" id="PF00358">
    <property type="entry name" value="PTS_EIIA_1"/>
    <property type="match status" value="1"/>
</dbReference>
<comment type="subcellular location">
    <subcellularLocation>
        <location evidence="1">Cytoplasm</location>
    </subcellularLocation>
</comment>
<evidence type="ECO:0000256" key="1">
    <source>
        <dbReference type="ARBA" id="ARBA00004496"/>
    </source>
</evidence>
<dbReference type="InterPro" id="IPR050890">
    <property type="entry name" value="PTS_EIIA_component"/>
</dbReference>
<accession>A0A918MVH0</accession>
<keyword evidence="5" id="KW-0598">Phosphotransferase system</keyword>
<evidence type="ECO:0000256" key="6">
    <source>
        <dbReference type="ARBA" id="ARBA00022777"/>
    </source>
</evidence>
<evidence type="ECO:0000256" key="7">
    <source>
        <dbReference type="ARBA" id="ARBA00039163"/>
    </source>
</evidence>
<evidence type="ECO:0000256" key="2">
    <source>
        <dbReference type="ARBA" id="ARBA00022448"/>
    </source>
</evidence>
<dbReference type="InterPro" id="IPR001127">
    <property type="entry name" value="PTS_EIIA_1_perm"/>
</dbReference>
<reference evidence="12" key="2">
    <citation type="submission" date="2020-09" db="EMBL/GenBank/DDBJ databases">
        <authorList>
            <person name="Sun Q."/>
            <person name="Kim S."/>
        </authorList>
    </citation>
    <scope>NUCLEOTIDE SEQUENCE</scope>
    <source>
        <strain evidence="12">KCTC 22164</strain>
    </source>
</reference>
<dbReference type="PANTHER" id="PTHR45008">
    <property type="entry name" value="PTS SYSTEM GLUCOSE-SPECIFIC EIIA COMPONENT"/>
    <property type="match status" value="1"/>
</dbReference>
<evidence type="ECO:0000256" key="8">
    <source>
        <dbReference type="ARBA" id="ARBA00042296"/>
    </source>
</evidence>
<keyword evidence="4" id="KW-0808">Transferase</keyword>
<gene>
    <name evidence="12" type="ORF">GCM10007391_05830</name>
</gene>
<keyword evidence="3" id="KW-0762">Sugar transport</keyword>
<organism evidence="12 13">
    <name type="scientific">Alteromonas halophila</name>
    <dbReference type="NCBI Taxonomy" id="516698"/>
    <lineage>
        <taxon>Bacteria</taxon>
        <taxon>Pseudomonadati</taxon>
        <taxon>Pseudomonadota</taxon>
        <taxon>Gammaproteobacteria</taxon>
        <taxon>Alteromonadales</taxon>
        <taxon>Alteromonadaceae</taxon>
        <taxon>Alteromonas/Salinimonas group</taxon>
        <taxon>Alteromonas</taxon>
    </lineage>
</organism>
<dbReference type="AlphaFoldDB" id="A0A918MVH0"/>
<evidence type="ECO:0000256" key="5">
    <source>
        <dbReference type="ARBA" id="ARBA00022683"/>
    </source>
</evidence>
<keyword evidence="13" id="KW-1185">Reference proteome</keyword>
<evidence type="ECO:0000259" key="11">
    <source>
        <dbReference type="PROSITE" id="PS51093"/>
    </source>
</evidence>
<reference evidence="12" key="1">
    <citation type="journal article" date="2014" name="Int. J. Syst. Evol. Microbiol.">
        <title>Complete genome sequence of Corynebacterium casei LMG S-19264T (=DSM 44701T), isolated from a smear-ripened cheese.</title>
        <authorList>
            <consortium name="US DOE Joint Genome Institute (JGI-PGF)"/>
            <person name="Walter F."/>
            <person name="Albersmeier A."/>
            <person name="Kalinowski J."/>
            <person name="Ruckert C."/>
        </authorList>
    </citation>
    <scope>NUCLEOTIDE SEQUENCE</scope>
    <source>
        <strain evidence="12">KCTC 22164</strain>
    </source>
</reference>
<feature type="domain" description="PTS EIIA type-1" evidence="11">
    <location>
        <begin position="37"/>
        <end position="141"/>
    </location>
</feature>
<name>A0A918MVH0_9ALTE</name>
<comment type="caution">
    <text evidence="12">The sequence shown here is derived from an EMBL/GenBank/DDBJ whole genome shotgun (WGS) entry which is preliminary data.</text>
</comment>
<dbReference type="InterPro" id="IPR011055">
    <property type="entry name" value="Dup_hybrid_motif"/>
</dbReference>
<evidence type="ECO:0000256" key="4">
    <source>
        <dbReference type="ARBA" id="ARBA00022679"/>
    </source>
</evidence>
<dbReference type="PANTHER" id="PTHR45008:SF1">
    <property type="entry name" value="PTS SYSTEM GLUCOSE-SPECIFIC EIIA COMPONENT"/>
    <property type="match status" value="1"/>
</dbReference>
<protein>
    <recommendedName>
        <fullName evidence="7">PTS system glucose-specific EIIA component</fullName>
    </recommendedName>
    <alternativeName>
        <fullName evidence="10">EIIA-Glc</fullName>
    </alternativeName>
    <alternativeName>
        <fullName evidence="9">EIII-Glc</fullName>
    </alternativeName>
    <alternativeName>
        <fullName evidence="8">Glucose-specific phosphotransferase enzyme IIA component</fullName>
    </alternativeName>
</protein>
<evidence type="ECO:0000256" key="10">
    <source>
        <dbReference type="ARBA" id="ARBA00042873"/>
    </source>
</evidence>
<proteinExistence type="predicted"/>
<sequence length="168" mass="18158">MTALFFVADSEPEQAKRNVAIPCPVSGKPVSLNTLSDPVLSSGVWGHGYALKTSSSLIASPLSCKVLRCDALDYSIVVQANNGLLFRIQVGINVHALMGERCEFLVSKNQKVKKGQTLFQVSPPFLKQNGIDTICLVTVLNSSKLSAIVPTSLHHCRAMDDPLMTVYV</sequence>
<dbReference type="GO" id="GO:0009401">
    <property type="term" value="P:phosphoenolpyruvate-dependent sugar phosphotransferase system"/>
    <property type="evidence" value="ECO:0007669"/>
    <property type="project" value="UniProtKB-KW"/>
</dbReference>
<evidence type="ECO:0000256" key="9">
    <source>
        <dbReference type="ARBA" id="ARBA00042526"/>
    </source>
</evidence>
<dbReference type="EMBL" id="BMXP01000001">
    <property type="protein sequence ID" value="GGW76160.1"/>
    <property type="molecule type" value="Genomic_DNA"/>
</dbReference>
<evidence type="ECO:0000313" key="13">
    <source>
        <dbReference type="Proteomes" id="UP000631300"/>
    </source>
</evidence>
<keyword evidence="6" id="KW-0418">Kinase</keyword>
<dbReference type="Gene3D" id="2.70.70.10">
    <property type="entry name" value="Glucose Permease (Domain IIA)"/>
    <property type="match status" value="1"/>
</dbReference>
<keyword evidence="2" id="KW-0813">Transport</keyword>
<dbReference type="PROSITE" id="PS51093">
    <property type="entry name" value="PTS_EIIA_TYPE_1"/>
    <property type="match status" value="1"/>
</dbReference>
<dbReference type="RefSeq" id="WP_189403577.1">
    <property type="nucleotide sequence ID" value="NZ_BMXP01000001.1"/>
</dbReference>
<dbReference type="SUPFAM" id="SSF51261">
    <property type="entry name" value="Duplicated hybrid motif"/>
    <property type="match status" value="1"/>
</dbReference>